<keyword evidence="2" id="KW-0597">Phosphoprotein</keyword>
<evidence type="ECO:0000313" key="5">
    <source>
        <dbReference type="Proteomes" id="UP001614391"/>
    </source>
</evidence>
<comment type="caution">
    <text evidence="4">The sequence shown here is derived from an EMBL/GenBank/DDBJ whole genome shotgun (WGS) entry which is preliminary data.</text>
</comment>
<dbReference type="SMART" id="SM00823">
    <property type="entry name" value="PKS_PP"/>
    <property type="match status" value="1"/>
</dbReference>
<dbReference type="NCBIfam" id="TIGR01733">
    <property type="entry name" value="AA-adenyl-dom"/>
    <property type="match status" value="1"/>
</dbReference>
<dbReference type="Gene3D" id="1.10.1200.10">
    <property type="entry name" value="ACP-like"/>
    <property type="match status" value="1"/>
</dbReference>
<evidence type="ECO:0000313" key="4">
    <source>
        <dbReference type="EMBL" id="MFI9123651.1"/>
    </source>
</evidence>
<dbReference type="Gene3D" id="3.40.50.980">
    <property type="match status" value="2"/>
</dbReference>
<dbReference type="InterPro" id="IPR020806">
    <property type="entry name" value="PKS_PP-bd"/>
</dbReference>
<feature type="domain" description="Carrier" evidence="3">
    <location>
        <begin position="524"/>
        <end position="599"/>
    </location>
</feature>
<evidence type="ECO:0000256" key="2">
    <source>
        <dbReference type="ARBA" id="ARBA00022553"/>
    </source>
</evidence>
<dbReference type="RefSeq" id="WP_399621197.1">
    <property type="nucleotide sequence ID" value="NZ_JBITYT010000020.1"/>
</dbReference>
<sequence length="620" mass="67665">MVSPSGVTSAQSPSLHLHQLFESRVEVAAEEAAVIFGSETLTYRQVEERANRIANALIQMGVCLDEPVGICVDRSLNLIPGLLGILKAGGAYMPIDSEMPKHRISQMLEQAGASLCLTERKHQHLFADRIRTLDLDESEVNRFPSTRPCVPLDPENLVSVYFTSGSTGVPKGVGSTHAGWRNRIQVMQDTHGIKPGETVLHKTTLSFDDSALEIFWPLAFGGTVALIAPGLHRDPRAVLEAAKRHQTVLLQVVPSMLNALLDVVASEDATLPALRSVVSSGEALAPGTVDRFFRSMSATLYNTWGATEASIDSTSHICSPVDGRTEEAVCIGRPIPAHTVYILDASMEPVRQGEIGDLYIGGSGLARGYMSDPGKTAGSFVPDPFRSGQRMYRTGDRGYFDAEGNLHYSGRNDHQVKIRGMRVEFGEIESVFSLHPAVKEAVVDAHRAENGLVRLVAYITLIESPAAIEVVELRHHVAKYLPKYMHPSGIIVLDRFPTNSNGKIDRKRLVADLAPTFLDEEHTPPEGPVETEVASIWGDLLNLDQPSATQDFFHLGGQSLLGVTLASRIGQRFGVEVKLKDIYDFPTISLLSEHVSKLLGQKLSAMTEDELNELMEGLDE</sequence>
<dbReference type="Proteomes" id="UP001614391">
    <property type="component" value="Unassembled WGS sequence"/>
</dbReference>
<gene>
    <name evidence="4" type="ORF">ACIGW0_30380</name>
</gene>
<keyword evidence="1" id="KW-0596">Phosphopantetheine</keyword>
<dbReference type="Pfam" id="PF13193">
    <property type="entry name" value="AMP-binding_C"/>
    <property type="match status" value="1"/>
</dbReference>
<dbReference type="InterPro" id="IPR010071">
    <property type="entry name" value="AA_adenyl_dom"/>
</dbReference>
<keyword evidence="5" id="KW-1185">Reference proteome</keyword>
<dbReference type="EMBL" id="JBITYT010000020">
    <property type="protein sequence ID" value="MFI9123651.1"/>
    <property type="molecule type" value="Genomic_DNA"/>
</dbReference>
<dbReference type="InterPro" id="IPR025110">
    <property type="entry name" value="AMP-bd_C"/>
</dbReference>
<dbReference type="InterPro" id="IPR036736">
    <property type="entry name" value="ACP-like_sf"/>
</dbReference>
<dbReference type="PROSITE" id="PS50075">
    <property type="entry name" value="CARRIER"/>
    <property type="match status" value="1"/>
</dbReference>
<dbReference type="PANTHER" id="PTHR45527">
    <property type="entry name" value="NONRIBOSOMAL PEPTIDE SYNTHETASE"/>
    <property type="match status" value="1"/>
</dbReference>
<dbReference type="Gene3D" id="2.30.38.10">
    <property type="entry name" value="Luciferase, Domain 3"/>
    <property type="match status" value="1"/>
</dbReference>
<evidence type="ECO:0000256" key="1">
    <source>
        <dbReference type="ARBA" id="ARBA00022450"/>
    </source>
</evidence>
<protein>
    <submittedName>
        <fullName evidence="4">Amino acid adenylation domain-containing protein</fullName>
    </submittedName>
</protein>
<dbReference type="CDD" id="cd05930">
    <property type="entry name" value="A_NRPS"/>
    <property type="match status" value="1"/>
</dbReference>
<evidence type="ECO:0000259" key="3">
    <source>
        <dbReference type="PROSITE" id="PS50075"/>
    </source>
</evidence>
<dbReference type="Pfam" id="PF00501">
    <property type="entry name" value="AMP-binding"/>
    <property type="match status" value="1"/>
</dbReference>
<dbReference type="SUPFAM" id="SSF56801">
    <property type="entry name" value="Acetyl-CoA synthetase-like"/>
    <property type="match status" value="1"/>
</dbReference>
<dbReference type="InterPro" id="IPR000873">
    <property type="entry name" value="AMP-dep_synth/lig_dom"/>
</dbReference>
<dbReference type="SUPFAM" id="SSF47336">
    <property type="entry name" value="ACP-like"/>
    <property type="match status" value="1"/>
</dbReference>
<reference evidence="4 5" key="1">
    <citation type="submission" date="2024-10" db="EMBL/GenBank/DDBJ databases">
        <title>The Natural Products Discovery Center: Release of the First 8490 Sequenced Strains for Exploring Actinobacteria Biosynthetic Diversity.</title>
        <authorList>
            <person name="Kalkreuter E."/>
            <person name="Kautsar S.A."/>
            <person name="Yang D."/>
            <person name="Bader C.D."/>
            <person name="Teijaro C.N."/>
            <person name="Fluegel L."/>
            <person name="Davis C.M."/>
            <person name="Simpson J.R."/>
            <person name="Lauterbach L."/>
            <person name="Steele A.D."/>
            <person name="Gui C."/>
            <person name="Meng S."/>
            <person name="Li G."/>
            <person name="Viehrig K."/>
            <person name="Ye F."/>
            <person name="Su P."/>
            <person name="Kiefer A.F."/>
            <person name="Nichols A."/>
            <person name="Cepeda A.J."/>
            <person name="Yan W."/>
            <person name="Fan B."/>
            <person name="Jiang Y."/>
            <person name="Adhikari A."/>
            <person name="Zheng C.-J."/>
            <person name="Schuster L."/>
            <person name="Cowan T.M."/>
            <person name="Smanski M.J."/>
            <person name="Chevrette M.G."/>
            <person name="De Carvalho L.P.S."/>
            <person name="Shen B."/>
        </authorList>
    </citation>
    <scope>NUCLEOTIDE SEQUENCE [LARGE SCALE GENOMIC DNA]</scope>
    <source>
        <strain evidence="4 5">NPDC053346</strain>
    </source>
</reference>
<accession>A0ABW8D3I6</accession>
<dbReference type="PANTHER" id="PTHR45527:SF1">
    <property type="entry name" value="FATTY ACID SYNTHASE"/>
    <property type="match status" value="1"/>
</dbReference>
<dbReference type="Pfam" id="PF00550">
    <property type="entry name" value="PP-binding"/>
    <property type="match status" value="1"/>
</dbReference>
<dbReference type="InterPro" id="IPR020845">
    <property type="entry name" value="AMP-binding_CS"/>
</dbReference>
<proteinExistence type="predicted"/>
<name>A0ABW8D3I6_STRBI</name>
<dbReference type="PROSITE" id="PS00455">
    <property type="entry name" value="AMP_BINDING"/>
    <property type="match status" value="1"/>
</dbReference>
<dbReference type="Gene3D" id="3.30.300.30">
    <property type="match status" value="1"/>
</dbReference>
<organism evidence="4 5">
    <name type="scientific">Streptomyces bikiniensis</name>
    <dbReference type="NCBI Taxonomy" id="1896"/>
    <lineage>
        <taxon>Bacteria</taxon>
        <taxon>Bacillati</taxon>
        <taxon>Actinomycetota</taxon>
        <taxon>Actinomycetes</taxon>
        <taxon>Kitasatosporales</taxon>
        <taxon>Streptomycetaceae</taxon>
        <taxon>Streptomyces</taxon>
    </lineage>
</organism>
<dbReference type="InterPro" id="IPR009081">
    <property type="entry name" value="PP-bd_ACP"/>
</dbReference>
<dbReference type="InterPro" id="IPR045851">
    <property type="entry name" value="AMP-bd_C_sf"/>
</dbReference>